<keyword evidence="3" id="KW-1185">Reference proteome</keyword>
<name>A0A445C6S3_ARAHY</name>
<dbReference type="GO" id="GO:0005634">
    <property type="term" value="C:nucleus"/>
    <property type="evidence" value="ECO:0007669"/>
    <property type="project" value="UniProtKB-SubCell"/>
</dbReference>
<dbReference type="Proteomes" id="UP000289738">
    <property type="component" value="Chromosome A07"/>
</dbReference>
<accession>A0A445C6S3</accession>
<reference evidence="2 3" key="1">
    <citation type="submission" date="2019-01" db="EMBL/GenBank/DDBJ databases">
        <title>Sequencing of cultivated peanut Arachis hypogaea provides insights into genome evolution and oil improvement.</title>
        <authorList>
            <person name="Chen X."/>
        </authorList>
    </citation>
    <scope>NUCLEOTIDE SEQUENCE [LARGE SCALE GENOMIC DNA]</scope>
    <source>
        <strain evidence="3">cv. Fuhuasheng</strain>
        <tissue evidence="2">Leaves</tissue>
    </source>
</reference>
<dbReference type="GO" id="GO:0008270">
    <property type="term" value="F:zinc ion binding"/>
    <property type="evidence" value="ECO:0007669"/>
    <property type="project" value="UniProtKB-UniRule"/>
</dbReference>
<keyword evidence="1" id="KW-0539">Nucleus</keyword>
<keyword evidence="1" id="KW-0862">Zinc</keyword>
<comment type="caution">
    <text evidence="2">The sequence shown here is derived from an EMBL/GenBank/DDBJ whole genome shotgun (WGS) entry which is preliminary data.</text>
</comment>
<gene>
    <name evidence="2" type="ORF">Ahy_A07g032390</name>
</gene>
<protein>
    <recommendedName>
        <fullName evidence="1">Protein FAR1-RELATED SEQUENCE</fullName>
    </recommendedName>
</protein>
<proteinExistence type="inferred from homology"/>
<comment type="function">
    <text evidence="1">Putative transcription activator involved in regulating light control of development.</text>
</comment>
<dbReference type="AlphaFoldDB" id="A0A445C6S3"/>
<organism evidence="2 3">
    <name type="scientific">Arachis hypogaea</name>
    <name type="common">Peanut</name>
    <dbReference type="NCBI Taxonomy" id="3818"/>
    <lineage>
        <taxon>Eukaryota</taxon>
        <taxon>Viridiplantae</taxon>
        <taxon>Streptophyta</taxon>
        <taxon>Embryophyta</taxon>
        <taxon>Tracheophyta</taxon>
        <taxon>Spermatophyta</taxon>
        <taxon>Magnoliopsida</taxon>
        <taxon>eudicotyledons</taxon>
        <taxon>Gunneridae</taxon>
        <taxon>Pentapetalae</taxon>
        <taxon>rosids</taxon>
        <taxon>fabids</taxon>
        <taxon>Fabales</taxon>
        <taxon>Fabaceae</taxon>
        <taxon>Papilionoideae</taxon>
        <taxon>50 kb inversion clade</taxon>
        <taxon>dalbergioids sensu lato</taxon>
        <taxon>Dalbergieae</taxon>
        <taxon>Pterocarpus clade</taxon>
        <taxon>Arachis</taxon>
    </lineage>
</organism>
<comment type="similarity">
    <text evidence="1">Belongs to the FHY3/FAR1 family.</text>
</comment>
<dbReference type="EMBL" id="SDMP01000007">
    <property type="protein sequence ID" value="RYR46632.1"/>
    <property type="molecule type" value="Genomic_DNA"/>
</dbReference>
<evidence type="ECO:0000313" key="3">
    <source>
        <dbReference type="Proteomes" id="UP000289738"/>
    </source>
</evidence>
<dbReference type="PANTHER" id="PTHR31669">
    <property type="entry name" value="PROTEIN FAR1-RELATED SEQUENCE 10-RELATED"/>
    <property type="match status" value="1"/>
</dbReference>
<dbReference type="PANTHER" id="PTHR31669:SF251">
    <property type="entry name" value="PROTEIN FAR1-RELATED SEQUENCE"/>
    <property type="match status" value="1"/>
</dbReference>
<evidence type="ECO:0000256" key="1">
    <source>
        <dbReference type="RuleBase" id="RU367018"/>
    </source>
</evidence>
<sequence length="161" mass="18996">MTRKEDEIKNQLIVCSREGRWKFKISPTLKTNPLAGINCPSRIYVYILKDVSLWTISKKLERFPHKVRLQRQQVALRAIRRSPYMDSSLRESPLLGRMRSTQRSKSMHAFFNKFSTRNSSLSQFVKQYDNCLAIREQREREFDATDFHIMILCATKPPIEA</sequence>
<dbReference type="InterPro" id="IPR031052">
    <property type="entry name" value="FHY3/FAR1"/>
</dbReference>
<dbReference type="GO" id="GO:0006355">
    <property type="term" value="P:regulation of DNA-templated transcription"/>
    <property type="evidence" value="ECO:0007669"/>
    <property type="project" value="UniProtKB-UniRule"/>
</dbReference>
<comment type="subcellular location">
    <subcellularLocation>
        <location evidence="1">Nucleus</location>
    </subcellularLocation>
</comment>
<keyword evidence="1" id="KW-0863">Zinc-finger</keyword>
<keyword evidence="1" id="KW-0479">Metal-binding</keyword>
<evidence type="ECO:0000313" key="2">
    <source>
        <dbReference type="EMBL" id="RYR46632.1"/>
    </source>
</evidence>